<proteinExistence type="predicted"/>
<evidence type="ECO:0000256" key="2">
    <source>
        <dbReference type="ARBA" id="ARBA00022692"/>
    </source>
</evidence>
<accession>A0A4S8QPN0</accession>
<dbReference type="Pfam" id="PF13520">
    <property type="entry name" value="AA_permease_2"/>
    <property type="match status" value="1"/>
</dbReference>
<feature type="transmembrane region" description="Helical" evidence="6">
    <location>
        <begin position="212"/>
        <end position="230"/>
    </location>
</feature>
<evidence type="ECO:0000313" key="8">
    <source>
        <dbReference type="Proteomes" id="UP000308671"/>
    </source>
</evidence>
<evidence type="ECO:0000256" key="6">
    <source>
        <dbReference type="SAM" id="Phobius"/>
    </source>
</evidence>
<comment type="subcellular location">
    <subcellularLocation>
        <location evidence="1">Membrane</location>
        <topology evidence="1">Multi-pass membrane protein</topology>
    </subcellularLocation>
</comment>
<dbReference type="InterPro" id="IPR002293">
    <property type="entry name" value="AA/rel_permease1"/>
</dbReference>
<feature type="transmembrane region" description="Helical" evidence="6">
    <location>
        <begin position="550"/>
        <end position="569"/>
    </location>
</feature>
<feature type="transmembrane region" description="Helical" evidence="6">
    <location>
        <begin position="385"/>
        <end position="407"/>
    </location>
</feature>
<evidence type="ECO:0008006" key="9">
    <source>
        <dbReference type="Google" id="ProtNLM"/>
    </source>
</evidence>
<keyword evidence="8" id="KW-1185">Reference proteome</keyword>
<feature type="compositionally biased region" description="Polar residues" evidence="5">
    <location>
        <begin position="98"/>
        <end position="113"/>
    </location>
</feature>
<dbReference type="EMBL" id="PQXL01000337">
    <property type="protein sequence ID" value="THV47067.1"/>
    <property type="molecule type" value="Genomic_DNA"/>
</dbReference>
<evidence type="ECO:0000256" key="5">
    <source>
        <dbReference type="SAM" id="MobiDB-lite"/>
    </source>
</evidence>
<feature type="transmembrane region" description="Helical" evidence="6">
    <location>
        <begin position="250"/>
        <end position="268"/>
    </location>
</feature>
<keyword evidence="3 6" id="KW-1133">Transmembrane helix</keyword>
<keyword evidence="2 6" id="KW-0812">Transmembrane</keyword>
<dbReference type="GO" id="GO:0015179">
    <property type="term" value="F:L-amino acid transmembrane transporter activity"/>
    <property type="evidence" value="ECO:0007669"/>
    <property type="project" value="TreeGrafter"/>
</dbReference>
<sequence>MGGFSQSRSFLGDAISIASTPLRNSFEISCRSPVTPRRPYSSNKDGVKGLYVDVDRSRGSSIYGDSKFLQTSRNYLLTPNGRGNIKSKEEDDEDEQFDSYSGTTLASPAESSTFLPRTPSYNVDSSTPEIAKLCTFSTINIIVGKTVGVGIYSIPSSILQSVGSVGASLTLWVIGSLISFCGLAVYLDLGTALPRSGGERIYLERIFRQPKMLATCAFMSYVVLLGFSTPNCIVLGEYIMYALEIDANRWNVRSIAVAVITLICFIHARYQRTGLRIINILGVGKMFFVLIVILSGLAGLVMRIGSASSIIPRRLNLVSTEYIPGAPQHLSTAQRNFSHLFENSSTQPHDYATALLKILYCFRGYSTANQVLSSIRNPIPTLRTAAPIALSLVSAAYILANIAYFLVVELDDFRSAGVVVAGHFFRNIFGKVVGENVLPIAVVVSAFGNIAATSFAQARVNQELGRDGLLPFSNFFSGKEGEAPIPGLFLHWFVSVLVIVVPPPGEIYNFLVDIGGYPVSVISVAISAGLLYLQLTPSENYQSPFKAKKVYIVVFMLSNCLLLILPWIKPAEEKGDERFPYYAYPVTALAILGSGVVYWGYWRLRGEWVKGGEGKYNEDLSRERRYVEIRREGAKGLRKDEWREGKRDDDDDEGKNLSEKLLVKESGNATGSGCACNCACTTKRNVVKSGDIEES</sequence>
<evidence type="ECO:0000256" key="3">
    <source>
        <dbReference type="ARBA" id="ARBA00022989"/>
    </source>
</evidence>
<feature type="region of interest" description="Disordered" evidence="5">
    <location>
        <begin position="79"/>
        <end position="113"/>
    </location>
</feature>
<reference evidence="7 8" key="1">
    <citation type="submission" date="2017-12" db="EMBL/GenBank/DDBJ databases">
        <title>Comparative genomics of Botrytis spp.</title>
        <authorList>
            <person name="Valero-Jimenez C.A."/>
            <person name="Tapia P."/>
            <person name="Veloso J."/>
            <person name="Silva-Moreno E."/>
            <person name="Staats M."/>
            <person name="Valdes J.H."/>
            <person name="Van Kan J.A.L."/>
        </authorList>
    </citation>
    <scope>NUCLEOTIDE SEQUENCE [LARGE SCALE GENOMIC DNA]</scope>
    <source>
        <strain evidence="7 8">MUCL435</strain>
    </source>
</reference>
<keyword evidence="4 6" id="KW-0472">Membrane</keyword>
<dbReference type="AlphaFoldDB" id="A0A4S8QPN0"/>
<evidence type="ECO:0000313" key="7">
    <source>
        <dbReference type="EMBL" id="THV47067.1"/>
    </source>
</evidence>
<dbReference type="PANTHER" id="PTHR11785">
    <property type="entry name" value="AMINO ACID TRANSPORTER"/>
    <property type="match status" value="1"/>
</dbReference>
<gene>
    <name evidence="7" type="ORF">BGAL_0337g00010</name>
</gene>
<feature type="transmembrane region" description="Helical" evidence="6">
    <location>
        <begin position="483"/>
        <end position="502"/>
    </location>
</feature>
<feature type="transmembrane region" description="Helical" evidence="6">
    <location>
        <begin position="280"/>
        <end position="302"/>
    </location>
</feature>
<name>A0A4S8QPN0_9HELO</name>
<protein>
    <recommendedName>
        <fullName evidence="9">Amino acid permease/ SLC12A domain-containing protein</fullName>
    </recommendedName>
</protein>
<feature type="transmembrane region" description="Helical" evidence="6">
    <location>
        <begin position="169"/>
        <end position="191"/>
    </location>
</feature>
<dbReference type="OrthoDB" id="5982228at2759"/>
<dbReference type="PANTHER" id="PTHR11785:SF382">
    <property type="entry name" value="LOW-AFFINITY METHIONINE PERMEASE"/>
    <property type="match status" value="1"/>
</dbReference>
<evidence type="ECO:0000256" key="4">
    <source>
        <dbReference type="ARBA" id="ARBA00023136"/>
    </source>
</evidence>
<dbReference type="InterPro" id="IPR050598">
    <property type="entry name" value="AminoAcid_Transporter"/>
</dbReference>
<organism evidence="7 8">
    <name type="scientific">Botrytis galanthina</name>
    <dbReference type="NCBI Taxonomy" id="278940"/>
    <lineage>
        <taxon>Eukaryota</taxon>
        <taxon>Fungi</taxon>
        <taxon>Dikarya</taxon>
        <taxon>Ascomycota</taxon>
        <taxon>Pezizomycotina</taxon>
        <taxon>Leotiomycetes</taxon>
        <taxon>Helotiales</taxon>
        <taxon>Sclerotiniaceae</taxon>
        <taxon>Botrytis</taxon>
    </lineage>
</organism>
<dbReference type="Proteomes" id="UP000308671">
    <property type="component" value="Unassembled WGS sequence"/>
</dbReference>
<dbReference type="Gene3D" id="1.20.1740.10">
    <property type="entry name" value="Amino acid/polyamine transporter I"/>
    <property type="match status" value="1"/>
</dbReference>
<comment type="caution">
    <text evidence="7">The sequence shown here is derived from an EMBL/GenBank/DDBJ whole genome shotgun (WGS) entry which is preliminary data.</text>
</comment>
<dbReference type="GO" id="GO:0016020">
    <property type="term" value="C:membrane"/>
    <property type="evidence" value="ECO:0007669"/>
    <property type="project" value="UniProtKB-SubCell"/>
</dbReference>
<feature type="transmembrane region" description="Helical" evidence="6">
    <location>
        <begin position="514"/>
        <end position="535"/>
    </location>
</feature>
<evidence type="ECO:0000256" key="1">
    <source>
        <dbReference type="ARBA" id="ARBA00004141"/>
    </source>
</evidence>
<feature type="transmembrane region" description="Helical" evidence="6">
    <location>
        <begin position="581"/>
        <end position="601"/>
    </location>
</feature>